<keyword evidence="5" id="KW-1185">Reference proteome</keyword>
<dbReference type="InterPro" id="IPR002656">
    <property type="entry name" value="Acyl_transf_3_dom"/>
</dbReference>
<keyword evidence="2" id="KW-0472">Membrane</keyword>
<evidence type="ECO:0000256" key="1">
    <source>
        <dbReference type="SAM" id="MobiDB-lite"/>
    </source>
</evidence>
<name>A0A4Q5JAF9_9ACTN</name>
<feature type="transmembrane region" description="Helical" evidence="2">
    <location>
        <begin position="136"/>
        <end position="152"/>
    </location>
</feature>
<feature type="transmembrane region" description="Helical" evidence="2">
    <location>
        <begin position="101"/>
        <end position="124"/>
    </location>
</feature>
<evidence type="ECO:0000259" key="3">
    <source>
        <dbReference type="Pfam" id="PF01757"/>
    </source>
</evidence>
<reference evidence="4 5" key="1">
    <citation type="submission" date="2019-01" db="EMBL/GenBank/DDBJ databases">
        <title>Nocardioides guangzhouensis sp. nov., an actinobacterium isolated from soil.</title>
        <authorList>
            <person name="Fu Y."/>
            <person name="Cai Y."/>
            <person name="Lin Z."/>
            <person name="Chen P."/>
        </authorList>
    </citation>
    <scope>NUCLEOTIDE SEQUENCE [LARGE SCALE GENOMIC DNA]</scope>
    <source>
        <strain evidence="4 5">NBRC 105384</strain>
    </source>
</reference>
<comment type="caution">
    <text evidence="4">The sequence shown here is derived from an EMBL/GenBank/DDBJ whole genome shotgun (WGS) entry which is preliminary data.</text>
</comment>
<feature type="transmembrane region" description="Helical" evidence="2">
    <location>
        <begin position="212"/>
        <end position="231"/>
    </location>
</feature>
<organism evidence="4 5">
    <name type="scientific">Nocardioides iriomotensis</name>
    <dbReference type="NCBI Taxonomy" id="715784"/>
    <lineage>
        <taxon>Bacteria</taxon>
        <taxon>Bacillati</taxon>
        <taxon>Actinomycetota</taxon>
        <taxon>Actinomycetes</taxon>
        <taxon>Propionibacteriales</taxon>
        <taxon>Nocardioidaceae</taxon>
        <taxon>Nocardioides</taxon>
    </lineage>
</organism>
<feature type="region of interest" description="Disordered" evidence="1">
    <location>
        <begin position="1"/>
        <end position="34"/>
    </location>
</feature>
<sequence>MGPTATTPPTRTMSTTTAPATATETTDAPAPASSRDPFFDNAKLLLVTLVVIGHAWVMMPDAPSSFPAYTFLYAWHVPAFVIVTGYLSRSFRFTRPHLRKLVTTVVAPYLVFETLLATFRIVIGKESMGSPLYIDPHWPMWYLAVLFLWRLAKPLLLRVPKPLVVAVVVSLLGGLVESDVLDISRATGLLPFFVLGLVLTREHFDRLAETRVRVWAFAALVLAFVVSAVVAKPMNVEWLYWRSSYAAMNATVWEGFAGRLGMILVAGALALAALSLMPRSYRWFTPLGAASLVVYLCHGFFVKAAQYAGVGGLVEHDEVTAFVLITGAAVLLALALAATPVARRLNKLVDPISTATEDTPGMLEPHHHRVGVEQRLALTHRHPVNRR</sequence>
<dbReference type="GO" id="GO:0016747">
    <property type="term" value="F:acyltransferase activity, transferring groups other than amino-acyl groups"/>
    <property type="evidence" value="ECO:0007669"/>
    <property type="project" value="InterPro"/>
</dbReference>
<dbReference type="Proteomes" id="UP000291189">
    <property type="component" value="Unassembled WGS sequence"/>
</dbReference>
<dbReference type="EMBL" id="SDPU01000001">
    <property type="protein sequence ID" value="RYU15772.1"/>
    <property type="molecule type" value="Genomic_DNA"/>
</dbReference>
<dbReference type="OrthoDB" id="6623990at2"/>
<evidence type="ECO:0000256" key="2">
    <source>
        <dbReference type="SAM" id="Phobius"/>
    </source>
</evidence>
<feature type="transmembrane region" description="Helical" evidence="2">
    <location>
        <begin position="283"/>
        <end position="301"/>
    </location>
</feature>
<gene>
    <name evidence="4" type="ORF">ETU37_01260</name>
</gene>
<dbReference type="InterPro" id="IPR052734">
    <property type="entry name" value="Nod_factor_acetyltransferase"/>
</dbReference>
<dbReference type="PANTHER" id="PTHR37312">
    <property type="entry name" value="MEMBRANE-BOUND ACYLTRANSFERASE YKRP-RELATED"/>
    <property type="match status" value="1"/>
</dbReference>
<dbReference type="Pfam" id="PF01757">
    <property type="entry name" value="Acyl_transf_3"/>
    <property type="match status" value="1"/>
</dbReference>
<accession>A0A4Q5JAF9</accession>
<keyword evidence="2" id="KW-1133">Transmembrane helix</keyword>
<protein>
    <recommendedName>
        <fullName evidence="3">Acyltransferase 3 domain-containing protein</fullName>
    </recommendedName>
</protein>
<proteinExistence type="predicted"/>
<feature type="domain" description="Acyltransferase 3" evidence="3">
    <location>
        <begin position="37"/>
        <end position="337"/>
    </location>
</feature>
<feature type="transmembrane region" description="Helical" evidence="2">
    <location>
        <begin position="256"/>
        <end position="276"/>
    </location>
</feature>
<evidence type="ECO:0000313" key="4">
    <source>
        <dbReference type="EMBL" id="RYU15772.1"/>
    </source>
</evidence>
<feature type="compositionally biased region" description="Low complexity" evidence="1">
    <location>
        <begin position="1"/>
        <end position="32"/>
    </location>
</feature>
<feature type="transmembrane region" description="Helical" evidence="2">
    <location>
        <begin position="71"/>
        <end position="89"/>
    </location>
</feature>
<evidence type="ECO:0000313" key="5">
    <source>
        <dbReference type="Proteomes" id="UP000291189"/>
    </source>
</evidence>
<keyword evidence="2" id="KW-0812">Transmembrane</keyword>
<dbReference type="PANTHER" id="PTHR37312:SF1">
    <property type="entry name" value="MEMBRANE-BOUND ACYLTRANSFERASE YKRP-RELATED"/>
    <property type="match status" value="1"/>
</dbReference>
<feature type="transmembrane region" description="Helical" evidence="2">
    <location>
        <begin position="321"/>
        <end position="342"/>
    </location>
</feature>
<dbReference type="AlphaFoldDB" id="A0A4Q5JAF9"/>